<comment type="caution">
    <text evidence="17">The sequence shown here is derived from an EMBL/GenBank/DDBJ whole genome shotgun (WGS) entry which is preliminary data.</text>
</comment>
<dbReference type="InterPro" id="IPR012338">
    <property type="entry name" value="Beta-lactam/transpept-like"/>
</dbReference>
<dbReference type="AlphaFoldDB" id="V8G2W4"/>
<evidence type="ECO:0000256" key="8">
    <source>
        <dbReference type="ARBA" id="ARBA00022801"/>
    </source>
</evidence>
<organism evidence="17 18">
    <name type="scientific">Pelistega indica</name>
    <dbReference type="NCBI Taxonomy" id="1414851"/>
    <lineage>
        <taxon>Bacteria</taxon>
        <taxon>Pseudomonadati</taxon>
        <taxon>Pseudomonadota</taxon>
        <taxon>Betaproteobacteria</taxon>
        <taxon>Burkholderiales</taxon>
        <taxon>Alcaligenaceae</taxon>
        <taxon>Pelistega</taxon>
    </lineage>
</organism>
<dbReference type="EC" id="3.4.16.4" evidence="4"/>
<keyword evidence="5" id="KW-0121">Carboxypeptidase</keyword>
<name>V8G2W4_9BURK</name>
<evidence type="ECO:0000256" key="13">
    <source>
        <dbReference type="PIRSR" id="PIRSR618044-1"/>
    </source>
</evidence>
<feature type="active site" evidence="13">
    <location>
        <position position="194"/>
    </location>
</feature>
<dbReference type="GO" id="GO:0071555">
    <property type="term" value="P:cell wall organization"/>
    <property type="evidence" value="ECO:0007669"/>
    <property type="project" value="UniProtKB-KW"/>
</dbReference>
<dbReference type="RefSeq" id="WP_023951259.1">
    <property type="nucleotide sequence ID" value="NZ_AYSV01000087.1"/>
</dbReference>
<dbReference type="InterPro" id="IPR018044">
    <property type="entry name" value="Peptidase_S11"/>
</dbReference>
<dbReference type="PANTHER" id="PTHR21581">
    <property type="entry name" value="D-ALANYL-D-ALANINE CARBOXYPEPTIDASE"/>
    <property type="match status" value="1"/>
</dbReference>
<evidence type="ECO:0000256" key="6">
    <source>
        <dbReference type="ARBA" id="ARBA00022670"/>
    </source>
</evidence>
<dbReference type="InterPro" id="IPR001967">
    <property type="entry name" value="Peptidase_S11_N"/>
</dbReference>
<evidence type="ECO:0000256" key="2">
    <source>
        <dbReference type="ARBA" id="ARBA00004752"/>
    </source>
</evidence>
<dbReference type="GO" id="GO:0006508">
    <property type="term" value="P:proteolysis"/>
    <property type="evidence" value="ECO:0007669"/>
    <property type="project" value="UniProtKB-KW"/>
</dbReference>
<dbReference type="Pfam" id="PF07943">
    <property type="entry name" value="PBP5_C"/>
    <property type="match status" value="1"/>
</dbReference>
<comment type="similarity">
    <text evidence="3 15">Belongs to the peptidase S11 family.</text>
</comment>
<dbReference type="Gene3D" id="2.60.410.10">
    <property type="entry name" value="D-Ala-D-Ala carboxypeptidase, C-terminal domain"/>
    <property type="match status" value="1"/>
</dbReference>
<reference evidence="17 18" key="1">
    <citation type="submission" date="2013-11" db="EMBL/GenBank/DDBJ databases">
        <title>Genomic analysis of Pelistega sp. HM-7.</title>
        <authorList>
            <person name="Kumbhare S.V."/>
            <person name="Shetty S.A."/>
            <person name="Sharma O."/>
            <person name="Dhotre D.P."/>
        </authorList>
    </citation>
    <scope>NUCLEOTIDE SEQUENCE [LARGE SCALE GENOMIC DNA]</scope>
    <source>
        <strain evidence="17 18">HM-7</strain>
    </source>
</reference>
<feature type="domain" description="Peptidase S11 D-Ala-D-Ala carboxypeptidase A C-terminal" evidence="16">
    <location>
        <begin position="346"/>
        <end position="436"/>
    </location>
</feature>
<keyword evidence="6" id="KW-0645">Protease</keyword>
<accession>V8G2W4</accession>
<keyword evidence="10" id="KW-0573">Peptidoglycan synthesis</keyword>
<dbReference type="Pfam" id="PF00768">
    <property type="entry name" value="Peptidase_S11"/>
    <property type="match status" value="1"/>
</dbReference>
<dbReference type="Proteomes" id="UP000018766">
    <property type="component" value="Unassembled WGS sequence"/>
</dbReference>
<evidence type="ECO:0000259" key="16">
    <source>
        <dbReference type="SMART" id="SM00936"/>
    </source>
</evidence>
<keyword evidence="7" id="KW-0732">Signal</keyword>
<evidence type="ECO:0000256" key="14">
    <source>
        <dbReference type="PIRSR" id="PIRSR618044-2"/>
    </source>
</evidence>
<evidence type="ECO:0000313" key="17">
    <source>
        <dbReference type="EMBL" id="ETD70780.1"/>
    </source>
</evidence>
<evidence type="ECO:0000256" key="11">
    <source>
        <dbReference type="ARBA" id="ARBA00023316"/>
    </source>
</evidence>
<dbReference type="GO" id="GO:0009252">
    <property type="term" value="P:peptidoglycan biosynthetic process"/>
    <property type="evidence" value="ECO:0007669"/>
    <property type="project" value="UniProtKB-UniPathway"/>
</dbReference>
<dbReference type="SMART" id="SM00936">
    <property type="entry name" value="PBP5_C"/>
    <property type="match status" value="1"/>
</dbReference>
<keyword evidence="18" id="KW-1185">Reference proteome</keyword>
<keyword evidence="8" id="KW-0378">Hydrolase</keyword>
<sequence length="451" mass="49047">MFTSNKPKKNKLPLILLLLVLILGGGYAVFNYLSDKQASQAQGSNSGQISNATTVTQPLANTNNTQTGTTVAMANDGLKVTSSIVPTTPQTPTVQSFSNVAVPTVDSSAWMVLDVDSGQIIAQHNADEKLAPASLTKLLTASLTFTALDNQQLNLDQQVVVSERAWKTGGSRTFIKVDTQVAISDLLQGMIVQSGNDATIQLAEVVGGSVEAFVEKMNKEAKAFGMVNSSFADPTGLPSPQTYTTVRDLSLLAQHIIKDHPKYFHYFSQQEFTYNKIRQPNRNGLLSKNIGVDGLKTGHTDDAGYCLISTALRDGRRVLTIVMGTKSMRERERISQQLLDWAYMNFANHVVAPAGLPVVSPRVYEGKEKTVNLGAKQGVAVTLPRGQEQNVQMLTQLSRELVAPIKKGDTVGTVQFILNGKVLKQDTLVALNDVEQAGFFGRMWDKLVKMF</sequence>
<feature type="binding site" evidence="14">
    <location>
        <position position="296"/>
    </location>
    <ligand>
        <name>substrate</name>
    </ligand>
</feature>
<dbReference type="InterPro" id="IPR037167">
    <property type="entry name" value="Peptidase_S11_C_sf"/>
</dbReference>
<proteinExistence type="inferred from homology"/>
<evidence type="ECO:0000256" key="3">
    <source>
        <dbReference type="ARBA" id="ARBA00007164"/>
    </source>
</evidence>
<evidence type="ECO:0000256" key="5">
    <source>
        <dbReference type="ARBA" id="ARBA00022645"/>
    </source>
</evidence>
<evidence type="ECO:0000256" key="4">
    <source>
        <dbReference type="ARBA" id="ARBA00012448"/>
    </source>
</evidence>
<feature type="active site" description="Acyl-ester intermediate" evidence="13">
    <location>
        <position position="134"/>
    </location>
</feature>
<dbReference type="SUPFAM" id="SSF56601">
    <property type="entry name" value="beta-lactamase/transpeptidase-like"/>
    <property type="match status" value="1"/>
</dbReference>
<gene>
    <name evidence="17" type="ORF">V757_07355</name>
</gene>
<evidence type="ECO:0000313" key="18">
    <source>
        <dbReference type="Proteomes" id="UP000018766"/>
    </source>
</evidence>
<feature type="active site" description="Proton acceptor" evidence="13">
    <location>
        <position position="137"/>
    </location>
</feature>
<comment type="catalytic activity">
    <reaction evidence="12">
        <text>Preferential cleavage: (Ac)2-L-Lys-D-Ala-|-D-Ala. Also transpeptidation of peptidyl-alanyl moieties that are N-acyl substituents of D-alanine.</text>
        <dbReference type="EC" id="3.4.16.4"/>
    </reaction>
</comment>
<dbReference type="InterPro" id="IPR015956">
    <property type="entry name" value="Peniciliin-bd_prot_C_sf"/>
</dbReference>
<comment type="function">
    <text evidence="1">Removes C-terminal D-alanyl residues from sugar-peptide cell wall precursors.</text>
</comment>
<dbReference type="OrthoDB" id="9795979at2"/>
<dbReference type="InterPro" id="IPR012907">
    <property type="entry name" value="Peptidase_S11_C"/>
</dbReference>
<dbReference type="Gene3D" id="3.40.710.10">
    <property type="entry name" value="DD-peptidase/beta-lactamase superfamily"/>
    <property type="match status" value="1"/>
</dbReference>
<dbReference type="PATRIC" id="fig|1414851.3.peg.1518"/>
<evidence type="ECO:0000256" key="10">
    <source>
        <dbReference type="ARBA" id="ARBA00022984"/>
    </source>
</evidence>
<evidence type="ECO:0000256" key="1">
    <source>
        <dbReference type="ARBA" id="ARBA00003217"/>
    </source>
</evidence>
<evidence type="ECO:0000256" key="9">
    <source>
        <dbReference type="ARBA" id="ARBA00022960"/>
    </source>
</evidence>
<keyword evidence="9" id="KW-0133">Cell shape</keyword>
<comment type="pathway">
    <text evidence="2">Cell wall biogenesis; peptidoglycan biosynthesis.</text>
</comment>
<dbReference type="PRINTS" id="PR00725">
    <property type="entry name" value="DADACBPTASE1"/>
</dbReference>
<evidence type="ECO:0000256" key="12">
    <source>
        <dbReference type="ARBA" id="ARBA00034000"/>
    </source>
</evidence>
<protein>
    <recommendedName>
        <fullName evidence="4">serine-type D-Ala-D-Ala carboxypeptidase</fullName>
        <ecNumber evidence="4">3.4.16.4</ecNumber>
    </recommendedName>
</protein>
<keyword evidence="11" id="KW-0961">Cell wall biogenesis/degradation</keyword>
<dbReference type="PANTHER" id="PTHR21581:SF6">
    <property type="entry name" value="TRAFFICKING PROTEIN PARTICLE COMPLEX SUBUNIT 12"/>
    <property type="match status" value="1"/>
</dbReference>
<dbReference type="EMBL" id="AYSV01000087">
    <property type="protein sequence ID" value="ETD70780.1"/>
    <property type="molecule type" value="Genomic_DNA"/>
</dbReference>
<dbReference type="SUPFAM" id="SSF69189">
    <property type="entry name" value="Penicillin-binding protein associated domain"/>
    <property type="match status" value="1"/>
</dbReference>
<dbReference type="UniPathway" id="UPA00219"/>
<dbReference type="GO" id="GO:0009002">
    <property type="term" value="F:serine-type D-Ala-D-Ala carboxypeptidase activity"/>
    <property type="evidence" value="ECO:0007669"/>
    <property type="project" value="UniProtKB-EC"/>
</dbReference>
<evidence type="ECO:0000256" key="7">
    <source>
        <dbReference type="ARBA" id="ARBA00022729"/>
    </source>
</evidence>
<evidence type="ECO:0000256" key="15">
    <source>
        <dbReference type="RuleBase" id="RU004016"/>
    </source>
</evidence>
<dbReference type="GO" id="GO:0008360">
    <property type="term" value="P:regulation of cell shape"/>
    <property type="evidence" value="ECO:0007669"/>
    <property type="project" value="UniProtKB-KW"/>
</dbReference>